<dbReference type="Proteomes" id="UP001162164">
    <property type="component" value="Unassembled WGS sequence"/>
</dbReference>
<gene>
    <name evidence="3" type="ORF">NQ317_000722</name>
</gene>
<evidence type="ECO:0000256" key="2">
    <source>
        <dbReference type="SAM" id="MobiDB-lite"/>
    </source>
</evidence>
<organism evidence="3 4">
    <name type="scientific">Molorchus minor</name>
    <dbReference type="NCBI Taxonomy" id="1323400"/>
    <lineage>
        <taxon>Eukaryota</taxon>
        <taxon>Metazoa</taxon>
        <taxon>Ecdysozoa</taxon>
        <taxon>Arthropoda</taxon>
        <taxon>Hexapoda</taxon>
        <taxon>Insecta</taxon>
        <taxon>Pterygota</taxon>
        <taxon>Neoptera</taxon>
        <taxon>Endopterygota</taxon>
        <taxon>Coleoptera</taxon>
        <taxon>Polyphaga</taxon>
        <taxon>Cucujiformia</taxon>
        <taxon>Chrysomeloidea</taxon>
        <taxon>Cerambycidae</taxon>
        <taxon>Lamiinae</taxon>
        <taxon>Monochamini</taxon>
        <taxon>Molorchus</taxon>
    </lineage>
</organism>
<evidence type="ECO:0000256" key="1">
    <source>
        <dbReference type="SAM" id="Coils"/>
    </source>
</evidence>
<reference evidence="3" key="1">
    <citation type="journal article" date="2023" name="Insect Mol. Biol.">
        <title>Genome sequencing provides insights into the evolution of gene families encoding plant cell wall-degrading enzymes in longhorned beetles.</title>
        <authorList>
            <person name="Shin N.R."/>
            <person name="Okamura Y."/>
            <person name="Kirsch R."/>
            <person name="Pauchet Y."/>
        </authorList>
    </citation>
    <scope>NUCLEOTIDE SEQUENCE</scope>
    <source>
        <strain evidence="3">MMC_N1</strain>
    </source>
</reference>
<dbReference type="EMBL" id="JAPWTJ010001813">
    <property type="protein sequence ID" value="KAJ8969377.1"/>
    <property type="molecule type" value="Genomic_DNA"/>
</dbReference>
<name>A0ABQ9IYX2_9CUCU</name>
<feature type="coiled-coil region" evidence="1">
    <location>
        <begin position="10"/>
        <end position="62"/>
    </location>
</feature>
<feature type="region of interest" description="Disordered" evidence="2">
    <location>
        <begin position="176"/>
        <end position="222"/>
    </location>
</feature>
<evidence type="ECO:0000313" key="4">
    <source>
        <dbReference type="Proteomes" id="UP001162164"/>
    </source>
</evidence>
<proteinExistence type="predicted"/>
<protein>
    <submittedName>
        <fullName evidence="3">Uncharacterized protein</fullName>
    </submittedName>
</protein>
<comment type="caution">
    <text evidence="3">The sequence shown here is derived from an EMBL/GenBank/DDBJ whole genome shotgun (WGS) entry which is preliminary data.</text>
</comment>
<evidence type="ECO:0000313" key="3">
    <source>
        <dbReference type="EMBL" id="KAJ8969377.1"/>
    </source>
</evidence>
<feature type="compositionally biased region" description="Basic and acidic residues" evidence="2">
    <location>
        <begin position="213"/>
        <end position="222"/>
    </location>
</feature>
<keyword evidence="4" id="KW-1185">Reference proteome</keyword>
<keyword evidence="1" id="KW-0175">Coiled coil</keyword>
<accession>A0ABQ9IYX2</accession>
<sequence>MTDITNQQIFEEIIKNRNEIKNKVDACETRLLLKIEEVTSRLKEVEAENLNLKKGSRDTKEKLKQKQYIDIHESDLNNFYKLGNSPSSPIKIEFTSFLKKNSILKNCFKLKSTNITIAHDLTIKQREENKVLRKFLQKAKEDKNDNCYIKHNRLYINNKPYTPEELIKFDCREDEEVRGPNSAPDSLDLSNLQGQQGQLQSEVAKTAQKSHSKNRDNKENCH</sequence>